<keyword evidence="1" id="KW-1133">Transmembrane helix</keyword>
<sequence>MARPRDASRSVLAVAAAALALPYAVGKVLYALEGRLGIHCGPLVTDADLARYESLTQIAAAQWANAIVGLCIGALTLLPMLPRTRRWNRWLLSLPLLLIGIGLVAAGCTMIVQGALTESEGQLFGAYSAVWGALVSALSCTIIWSQRRTDRELSD</sequence>
<proteinExistence type="predicted"/>
<keyword evidence="1" id="KW-0812">Transmembrane</keyword>
<protein>
    <submittedName>
        <fullName evidence="2">Uncharacterized protein</fullName>
    </submittedName>
</protein>
<accession>A0A9D1YT70</accession>
<evidence type="ECO:0000313" key="3">
    <source>
        <dbReference type="Proteomes" id="UP000824005"/>
    </source>
</evidence>
<gene>
    <name evidence="2" type="ORF">H9830_02705</name>
</gene>
<comment type="caution">
    <text evidence="2">The sequence shown here is derived from an EMBL/GenBank/DDBJ whole genome shotgun (WGS) entry which is preliminary data.</text>
</comment>
<name>A0A9D1YT70_9MICO</name>
<evidence type="ECO:0000313" key="2">
    <source>
        <dbReference type="EMBL" id="HIY65170.1"/>
    </source>
</evidence>
<evidence type="ECO:0000256" key="1">
    <source>
        <dbReference type="SAM" id="Phobius"/>
    </source>
</evidence>
<feature type="transmembrane region" description="Helical" evidence="1">
    <location>
        <begin position="58"/>
        <end position="78"/>
    </location>
</feature>
<keyword evidence="1" id="KW-0472">Membrane</keyword>
<feature type="transmembrane region" description="Helical" evidence="1">
    <location>
        <begin position="124"/>
        <end position="144"/>
    </location>
</feature>
<reference evidence="2" key="1">
    <citation type="journal article" date="2021" name="PeerJ">
        <title>Extensive microbial diversity within the chicken gut microbiome revealed by metagenomics and culture.</title>
        <authorList>
            <person name="Gilroy R."/>
            <person name="Ravi A."/>
            <person name="Getino M."/>
            <person name="Pursley I."/>
            <person name="Horton D.L."/>
            <person name="Alikhan N.F."/>
            <person name="Baker D."/>
            <person name="Gharbi K."/>
            <person name="Hall N."/>
            <person name="Watson M."/>
            <person name="Adriaenssens E.M."/>
            <person name="Foster-Nyarko E."/>
            <person name="Jarju S."/>
            <person name="Secka A."/>
            <person name="Antonio M."/>
            <person name="Oren A."/>
            <person name="Chaudhuri R.R."/>
            <person name="La Ragione R."/>
            <person name="Hildebrand F."/>
            <person name="Pallen M.J."/>
        </authorList>
    </citation>
    <scope>NUCLEOTIDE SEQUENCE</scope>
    <source>
        <strain evidence="2">ChiGjej1B1-98</strain>
    </source>
</reference>
<dbReference type="AlphaFoldDB" id="A0A9D1YT70"/>
<dbReference type="Proteomes" id="UP000824005">
    <property type="component" value="Unassembled WGS sequence"/>
</dbReference>
<reference evidence="2" key="2">
    <citation type="submission" date="2021-04" db="EMBL/GenBank/DDBJ databases">
        <authorList>
            <person name="Gilroy R."/>
        </authorList>
    </citation>
    <scope>NUCLEOTIDE SEQUENCE</scope>
    <source>
        <strain evidence="2">ChiGjej1B1-98</strain>
    </source>
</reference>
<organism evidence="2 3">
    <name type="scientific">Candidatus Agrococcus pullicola</name>
    <dbReference type="NCBI Taxonomy" id="2838429"/>
    <lineage>
        <taxon>Bacteria</taxon>
        <taxon>Bacillati</taxon>
        <taxon>Actinomycetota</taxon>
        <taxon>Actinomycetes</taxon>
        <taxon>Micrococcales</taxon>
        <taxon>Microbacteriaceae</taxon>
        <taxon>Agrococcus</taxon>
    </lineage>
</organism>
<dbReference type="EMBL" id="DXDC01000081">
    <property type="protein sequence ID" value="HIY65170.1"/>
    <property type="molecule type" value="Genomic_DNA"/>
</dbReference>
<feature type="transmembrane region" description="Helical" evidence="1">
    <location>
        <begin position="90"/>
        <end position="112"/>
    </location>
</feature>